<reference evidence="1 2" key="1">
    <citation type="journal article" date="2020" name="ISME J.">
        <title>Uncovering the hidden diversity of litter-decomposition mechanisms in mushroom-forming fungi.</title>
        <authorList>
            <person name="Floudas D."/>
            <person name="Bentzer J."/>
            <person name="Ahren D."/>
            <person name="Johansson T."/>
            <person name="Persson P."/>
            <person name="Tunlid A."/>
        </authorList>
    </citation>
    <scope>NUCLEOTIDE SEQUENCE [LARGE SCALE GENOMIC DNA]</scope>
    <source>
        <strain evidence="1 2">CBS 175.51</strain>
    </source>
</reference>
<dbReference type="GO" id="GO:0008757">
    <property type="term" value="F:S-adenosylmethionine-dependent methyltransferase activity"/>
    <property type="evidence" value="ECO:0007669"/>
    <property type="project" value="UniProtKB-ARBA"/>
</dbReference>
<keyword evidence="2" id="KW-1185">Reference proteome</keyword>
<gene>
    <name evidence="1" type="ORF">D9611_001659</name>
</gene>
<proteinExistence type="predicted"/>
<comment type="caution">
    <text evidence="1">The sequence shown here is derived from an EMBL/GenBank/DDBJ whole genome shotgun (WGS) entry which is preliminary data.</text>
</comment>
<dbReference type="PANTHER" id="PTHR14614:SF161">
    <property type="match status" value="1"/>
</dbReference>
<sequence length="309" mass="35076">MSDPNFPKDLNIKPLNAANSKYGTPTAFDDDFDLQAQQDAIHAYGIAGRVWEASYPMITYLNPPPSWVFDPPMLLKEKDRKPYSILELGSGTGIAASCMAEILREKDLLIVTDLPEVCPLLEKNLSRHKSQPCCLAVRPLAWGSAEHAQKIKNEFRSLSLTHIVCSDLVYFPELLAPLLRSLIHLTSRHFSRPDEETTVVISYMIRSLTKEAPFWSTLGLWFKFYPVSYLSPREKPLGDREEEEHEWHRFGSGLDDQVFVFIAHRRPESHQWTVPDSDVDLLLGTGANGKPYPQSDDTFESLLLLSMDD</sequence>
<dbReference type="AlphaFoldDB" id="A0A8H5CHF8"/>
<protein>
    <recommendedName>
        <fullName evidence="3">Methyltransferase-domain-containing protein</fullName>
    </recommendedName>
</protein>
<accession>A0A8H5CHF8</accession>
<dbReference type="Proteomes" id="UP000541558">
    <property type="component" value="Unassembled WGS sequence"/>
</dbReference>
<dbReference type="SUPFAM" id="SSF53335">
    <property type="entry name" value="S-adenosyl-L-methionine-dependent methyltransferases"/>
    <property type="match status" value="1"/>
</dbReference>
<dbReference type="Gene3D" id="3.40.50.150">
    <property type="entry name" value="Vaccinia Virus protein VP39"/>
    <property type="match status" value="1"/>
</dbReference>
<dbReference type="EMBL" id="JAACJK010000001">
    <property type="protein sequence ID" value="KAF5341810.1"/>
    <property type="molecule type" value="Genomic_DNA"/>
</dbReference>
<evidence type="ECO:0008006" key="3">
    <source>
        <dbReference type="Google" id="ProtNLM"/>
    </source>
</evidence>
<name>A0A8H5CHF8_9AGAR</name>
<dbReference type="Pfam" id="PF10294">
    <property type="entry name" value="Methyltransf_16"/>
    <property type="match status" value="1"/>
</dbReference>
<organism evidence="1 2">
    <name type="scientific">Ephemerocybe angulata</name>
    <dbReference type="NCBI Taxonomy" id="980116"/>
    <lineage>
        <taxon>Eukaryota</taxon>
        <taxon>Fungi</taxon>
        <taxon>Dikarya</taxon>
        <taxon>Basidiomycota</taxon>
        <taxon>Agaricomycotina</taxon>
        <taxon>Agaricomycetes</taxon>
        <taxon>Agaricomycetidae</taxon>
        <taxon>Agaricales</taxon>
        <taxon>Agaricineae</taxon>
        <taxon>Psathyrellaceae</taxon>
        <taxon>Ephemerocybe</taxon>
    </lineage>
</organism>
<dbReference type="InterPro" id="IPR019410">
    <property type="entry name" value="Methyltransf_16"/>
</dbReference>
<dbReference type="PANTHER" id="PTHR14614">
    <property type="entry name" value="HEPATOCELLULAR CARCINOMA-ASSOCIATED ANTIGEN"/>
    <property type="match status" value="1"/>
</dbReference>
<evidence type="ECO:0000313" key="2">
    <source>
        <dbReference type="Proteomes" id="UP000541558"/>
    </source>
</evidence>
<dbReference type="OrthoDB" id="413520at2759"/>
<evidence type="ECO:0000313" key="1">
    <source>
        <dbReference type="EMBL" id="KAF5341810.1"/>
    </source>
</evidence>
<dbReference type="GO" id="GO:0005829">
    <property type="term" value="C:cytosol"/>
    <property type="evidence" value="ECO:0007669"/>
    <property type="project" value="TreeGrafter"/>
</dbReference>
<dbReference type="GO" id="GO:0032991">
    <property type="term" value="C:protein-containing complex"/>
    <property type="evidence" value="ECO:0007669"/>
    <property type="project" value="TreeGrafter"/>
</dbReference>
<dbReference type="InterPro" id="IPR029063">
    <property type="entry name" value="SAM-dependent_MTases_sf"/>
</dbReference>